<dbReference type="RefSeq" id="WP_121377072.1">
    <property type="nucleotide sequence ID" value="NZ_RBLC01000004.1"/>
</dbReference>
<accession>A0A495M4L7</accession>
<dbReference type="OrthoDB" id="1028470at2"/>
<dbReference type="EMBL" id="RBLC01000004">
    <property type="protein sequence ID" value="RKS20408.1"/>
    <property type="molecule type" value="Genomic_DNA"/>
</dbReference>
<protein>
    <submittedName>
        <fullName evidence="2">Helix-turn-helix protein</fullName>
    </submittedName>
</protein>
<gene>
    <name evidence="2" type="ORF">CLV94_2787</name>
</gene>
<feature type="domain" description="Helix-turn-helix" evidence="1">
    <location>
        <begin position="16"/>
        <end position="56"/>
    </location>
</feature>
<evidence type="ECO:0000313" key="2">
    <source>
        <dbReference type="EMBL" id="RKS20408.1"/>
    </source>
</evidence>
<proteinExistence type="predicted"/>
<sequence length="73" mass="8514">MEKNNIPKRTDIGDYWLDSSDVKRMFNISDSTLYRLRISKEIPFTKIGGKFVYPKSFFVSTLGNRCRNKGQGF</sequence>
<dbReference type="AlphaFoldDB" id="A0A495M4L7"/>
<comment type="caution">
    <text evidence="2">The sequence shown here is derived from an EMBL/GenBank/DDBJ whole genome shotgun (WGS) entry which is preliminary data.</text>
</comment>
<reference evidence="2 3" key="1">
    <citation type="submission" date="2018-10" db="EMBL/GenBank/DDBJ databases">
        <title>Genomic Encyclopedia of Archaeal and Bacterial Type Strains, Phase II (KMG-II): from individual species to whole genera.</title>
        <authorList>
            <person name="Goeker M."/>
        </authorList>
    </citation>
    <scope>NUCLEOTIDE SEQUENCE [LARGE SCALE GENOMIC DNA]</scope>
    <source>
        <strain evidence="2 3">DSM 29537</strain>
    </source>
</reference>
<keyword evidence="3" id="KW-1185">Reference proteome</keyword>
<evidence type="ECO:0000259" key="1">
    <source>
        <dbReference type="Pfam" id="PF12728"/>
    </source>
</evidence>
<evidence type="ECO:0000313" key="3">
    <source>
        <dbReference type="Proteomes" id="UP000277579"/>
    </source>
</evidence>
<dbReference type="Pfam" id="PF12728">
    <property type="entry name" value="HTH_17"/>
    <property type="match status" value="1"/>
</dbReference>
<name>A0A495M4L7_9FLAO</name>
<organism evidence="2 3">
    <name type="scientific">Flavobacterium endophyticum</name>
    <dbReference type="NCBI Taxonomy" id="1540163"/>
    <lineage>
        <taxon>Bacteria</taxon>
        <taxon>Pseudomonadati</taxon>
        <taxon>Bacteroidota</taxon>
        <taxon>Flavobacteriia</taxon>
        <taxon>Flavobacteriales</taxon>
        <taxon>Flavobacteriaceae</taxon>
        <taxon>Flavobacterium</taxon>
    </lineage>
</organism>
<dbReference type="Proteomes" id="UP000277579">
    <property type="component" value="Unassembled WGS sequence"/>
</dbReference>
<dbReference type="InterPro" id="IPR041657">
    <property type="entry name" value="HTH_17"/>
</dbReference>